<sequence>MPMAEPFVETETCRTKCRWVAKVFEEFNRPRTTVRSLFYHALRRGKSDYPICGGFVGEIRVTRPFDESDASRLVKWVTLASELGYIPRDALLEEMPGIHVLTPDHRSVADAELWINRSALNPLIWPVCNRYGITLVSVSGARLDDALQDLRIRAEDEELCLLCMADLSPSGLSFVTTLRDALSDSGMRVMHIAMTPEQVVRLQIPMVRADKKSIDKQYKEILRGAGLDGRMMAELDALEACYPGGIAGFLESLIREHVERERA</sequence>
<organism evidence="1 2">
    <name type="scientific">Methanothrix thermoacetophila (strain DSM 6194 / JCM 14653 / NBRC 101360 / PT)</name>
    <name type="common">Methanosaeta thermophila</name>
    <dbReference type="NCBI Taxonomy" id="349307"/>
    <lineage>
        <taxon>Archaea</taxon>
        <taxon>Methanobacteriati</taxon>
        <taxon>Methanobacteriota</taxon>
        <taxon>Stenosarchaea group</taxon>
        <taxon>Methanomicrobia</taxon>
        <taxon>Methanotrichales</taxon>
        <taxon>Methanotrichaceae</taxon>
        <taxon>Methanothrix</taxon>
    </lineage>
</organism>
<dbReference type="HOGENOM" id="CLU_1056077_0_0_2"/>
<dbReference type="EMBL" id="CP000477">
    <property type="protein sequence ID" value="ABK14407.1"/>
    <property type="molecule type" value="Genomic_DNA"/>
</dbReference>
<gene>
    <name evidence="1" type="ordered locus">Mthe_0616</name>
</gene>
<reference evidence="1 2" key="1">
    <citation type="submission" date="2006-10" db="EMBL/GenBank/DDBJ databases">
        <title>Complete sequence of Methanosaeta thermophila PT.</title>
        <authorList>
            <consortium name="US DOE Joint Genome Institute"/>
            <person name="Copeland A."/>
            <person name="Lucas S."/>
            <person name="Lapidus A."/>
            <person name="Barry K."/>
            <person name="Detter J.C."/>
            <person name="Glavina del Rio T."/>
            <person name="Hammon N."/>
            <person name="Israni S."/>
            <person name="Pitluck S."/>
            <person name="Chain P."/>
            <person name="Malfatti S."/>
            <person name="Shin M."/>
            <person name="Vergez L."/>
            <person name="Schmutz J."/>
            <person name="Larimer F."/>
            <person name="Land M."/>
            <person name="Hauser L."/>
            <person name="Kyrpides N."/>
            <person name="Kim E."/>
            <person name="Smith K.S."/>
            <person name="Ingram-Smith C."/>
            <person name="Richardson P."/>
        </authorList>
    </citation>
    <scope>NUCLEOTIDE SEQUENCE [LARGE SCALE GENOMIC DNA]</scope>
    <source>
        <strain evidence="2">DSM 6194 / JCM 14653 / NBRC 101360 / PT</strain>
    </source>
</reference>
<dbReference type="KEGG" id="mtp:Mthe_0616"/>
<keyword evidence="2" id="KW-1185">Reference proteome</keyword>
<name>A0B6T3_METTP</name>
<dbReference type="Proteomes" id="UP000000674">
    <property type="component" value="Chromosome"/>
</dbReference>
<evidence type="ECO:0000313" key="1">
    <source>
        <dbReference type="EMBL" id="ABK14407.1"/>
    </source>
</evidence>
<protein>
    <submittedName>
        <fullName evidence="1">Uncharacterized protein</fullName>
    </submittedName>
</protein>
<accession>A0B6T3</accession>
<evidence type="ECO:0000313" key="2">
    <source>
        <dbReference type="Proteomes" id="UP000000674"/>
    </source>
</evidence>
<proteinExistence type="predicted"/>
<dbReference type="AlphaFoldDB" id="A0B6T3"/>